<accession>A0A8T4IQG5</accession>
<dbReference type="InterPro" id="IPR002397">
    <property type="entry name" value="Cyt_P450_B"/>
</dbReference>
<dbReference type="GO" id="GO:0020037">
    <property type="term" value="F:heme binding"/>
    <property type="evidence" value="ECO:0007669"/>
    <property type="project" value="InterPro"/>
</dbReference>
<dbReference type="Proteomes" id="UP000675554">
    <property type="component" value="Unassembled WGS sequence"/>
</dbReference>
<dbReference type="PRINTS" id="PR00359">
    <property type="entry name" value="BP450"/>
</dbReference>
<dbReference type="GO" id="GO:0005506">
    <property type="term" value="F:iron ion binding"/>
    <property type="evidence" value="ECO:0007669"/>
    <property type="project" value="InterPro"/>
</dbReference>
<sequence length="403" mass="43233">MTTTHDHDPFAAVPNGARHAALAELARQGPLHRLVLPTTVPAWVITGYAEARAALADPRLVKGGPDNAPYVAELEPETSAGLNHHMLTADPPTHTRLRKLVSTAFTRRQVERLAPGIETLCTSLLDDVAERLAATGEADLMESLAHPLPLTVICDLLGIPEEAREDVRTWMRPLLAGGIFGFDTYAAAARKMLAFTRDLVAEKRHTPADDLLSALVQARDGEDRLSEDELTSMVQLLFIAGHDTTVSLIANGALALLSDPAWTASLREDPGQWPGALEELLRFDSPVQVAMPLTAAADVEIAGRTVPAGDVVIVSLLAANRDPARFAGPALLDLARDDGGHLAFGHGIHHCLGAPLARLEGRITLRALVERFPGLRLATSPESLEREPALLFNKLTSLPVRSS</sequence>
<evidence type="ECO:0000256" key="1">
    <source>
        <dbReference type="ARBA" id="ARBA00010617"/>
    </source>
</evidence>
<dbReference type="GO" id="GO:0004497">
    <property type="term" value="F:monooxygenase activity"/>
    <property type="evidence" value="ECO:0007669"/>
    <property type="project" value="UniProtKB-KW"/>
</dbReference>
<dbReference type="InterPro" id="IPR001128">
    <property type="entry name" value="Cyt_P450"/>
</dbReference>
<evidence type="ECO:0000256" key="3">
    <source>
        <dbReference type="ARBA" id="ARBA00022723"/>
    </source>
</evidence>
<evidence type="ECO:0000256" key="4">
    <source>
        <dbReference type="ARBA" id="ARBA00023002"/>
    </source>
</evidence>
<dbReference type="FunFam" id="1.10.630.10:FF:000018">
    <property type="entry name" value="Cytochrome P450 monooxygenase"/>
    <property type="match status" value="1"/>
</dbReference>
<dbReference type="GO" id="GO:0016705">
    <property type="term" value="F:oxidoreductase activity, acting on paired donors, with incorporation or reduction of molecular oxygen"/>
    <property type="evidence" value="ECO:0007669"/>
    <property type="project" value="InterPro"/>
</dbReference>
<comment type="caution">
    <text evidence="8">The sequence shown here is derived from an EMBL/GenBank/DDBJ whole genome shotgun (WGS) entry which is preliminary data.</text>
</comment>
<evidence type="ECO:0000256" key="2">
    <source>
        <dbReference type="ARBA" id="ARBA00022617"/>
    </source>
</evidence>
<reference evidence="8" key="1">
    <citation type="submission" date="2021-04" db="EMBL/GenBank/DDBJ databases">
        <title>Sequencing of actinobacteria type strains.</title>
        <authorList>
            <person name="Nguyen G.-S."/>
            <person name="Wentzel A."/>
        </authorList>
    </citation>
    <scope>NUCLEOTIDE SEQUENCE</scope>
    <source>
        <strain evidence="8">DSM 42095</strain>
    </source>
</reference>
<dbReference type="EMBL" id="JAGSMN010000134">
    <property type="protein sequence ID" value="MBR7672783.1"/>
    <property type="molecule type" value="Genomic_DNA"/>
</dbReference>
<evidence type="ECO:0000256" key="5">
    <source>
        <dbReference type="ARBA" id="ARBA00023004"/>
    </source>
</evidence>
<dbReference type="InterPro" id="IPR017972">
    <property type="entry name" value="Cyt_P450_CS"/>
</dbReference>
<keyword evidence="4 7" id="KW-0560">Oxidoreductase</keyword>
<dbReference type="CDD" id="cd11029">
    <property type="entry name" value="CYP107-like"/>
    <property type="match status" value="1"/>
</dbReference>
<evidence type="ECO:0000256" key="7">
    <source>
        <dbReference type="RuleBase" id="RU000461"/>
    </source>
</evidence>
<evidence type="ECO:0000256" key="6">
    <source>
        <dbReference type="ARBA" id="ARBA00023033"/>
    </source>
</evidence>
<dbReference type="PROSITE" id="PS00086">
    <property type="entry name" value="CYTOCHROME_P450"/>
    <property type="match status" value="1"/>
</dbReference>
<keyword evidence="3 7" id="KW-0479">Metal-binding</keyword>
<proteinExistence type="inferred from homology"/>
<dbReference type="SUPFAM" id="SSF48264">
    <property type="entry name" value="Cytochrome P450"/>
    <property type="match status" value="1"/>
</dbReference>
<evidence type="ECO:0000313" key="9">
    <source>
        <dbReference type="Proteomes" id="UP000675554"/>
    </source>
</evidence>
<dbReference type="AlphaFoldDB" id="A0A8T4IQG5"/>
<keyword evidence="6 7" id="KW-0503">Monooxygenase</keyword>
<keyword evidence="5 7" id="KW-0408">Iron</keyword>
<gene>
    <name evidence="8" type="ORF">KDA82_07060</name>
</gene>
<dbReference type="Gene3D" id="1.10.630.10">
    <property type="entry name" value="Cytochrome P450"/>
    <property type="match status" value="1"/>
</dbReference>
<protein>
    <submittedName>
        <fullName evidence="8">Cytochrome P450</fullName>
    </submittedName>
</protein>
<keyword evidence="9" id="KW-1185">Reference proteome</keyword>
<organism evidence="8 9">
    <name type="scientific">Streptomyces daliensis</name>
    <dbReference type="NCBI Taxonomy" id="299421"/>
    <lineage>
        <taxon>Bacteria</taxon>
        <taxon>Bacillati</taxon>
        <taxon>Actinomycetota</taxon>
        <taxon>Actinomycetes</taxon>
        <taxon>Kitasatosporales</taxon>
        <taxon>Streptomycetaceae</taxon>
        <taxon>Streptomyces</taxon>
    </lineage>
</organism>
<keyword evidence="2 7" id="KW-0349">Heme</keyword>
<evidence type="ECO:0000313" key="8">
    <source>
        <dbReference type="EMBL" id="MBR7672783.1"/>
    </source>
</evidence>
<dbReference type="PANTHER" id="PTHR46696">
    <property type="entry name" value="P450, PUTATIVE (EUROFUNG)-RELATED"/>
    <property type="match status" value="1"/>
</dbReference>
<dbReference type="InterPro" id="IPR036396">
    <property type="entry name" value="Cyt_P450_sf"/>
</dbReference>
<comment type="similarity">
    <text evidence="1 7">Belongs to the cytochrome P450 family.</text>
</comment>
<dbReference type="Pfam" id="PF00067">
    <property type="entry name" value="p450"/>
    <property type="match status" value="2"/>
</dbReference>
<dbReference type="PANTHER" id="PTHR46696:SF1">
    <property type="entry name" value="CYTOCHROME P450 YJIB-RELATED"/>
    <property type="match status" value="1"/>
</dbReference>
<name>A0A8T4IQG5_9ACTN</name>